<dbReference type="CDD" id="cd06183">
    <property type="entry name" value="cyt_b5_reduct_like"/>
    <property type="match status" value="1"/>
</dbReference>
<keyword evidence="6" id="KW-0472">Membrane</keyword>
<dbReference type="PROSITE" id="PS51384">
    <property type="entry name" value="FAD_FR"/>
    <property type="match status" value="1"/>
</dbReference>
<comment type="caution">
    <text evidence="8">The sequence shown here is derived from an EMBL/GenBank/DDBJ whole genome shotgun (WGS) entry which is preliminary data.</text>
</comment>
<accession>A0A2V3IUW7</accession>
<feature type="binding site" evidence="5">
    <location>
        <position position="97"/>
    </location>
    <ligand>
        <name>FAD</name>
        <dbReference type="ChEBI" id="CHEBI:57692"/>
    </ligand>
</feature>
<keyword evidence="2 5" id="KW-0285">Flavoprotein</keyword>
<evidence type="ECO:0000256" key="5">
    <source>
        <dbReference type="PIRSR" id="PIRSR601834-1"/>
    </source>
</evidence>
<feature type="binding site" evidence="5">
    <location>
        <position position="140"/>
    </location>
    <ligand>
        <name>FAD</name>
        <dbReference type="ChEBI" id="CHEBI:57692"/>
    </ligand>
</feature>
<keyword evidence="6" id="KW-0812">Transmembrane</keyword>
<proteinExistence type="predicted"/>
<dbReference type="Gene3D" id="3.40.50.80">
    <property type="entry name" value="Nucleotide-binding domain of ferredoxin-NADP reductase (FNR) module"/>
    <property type="match status" value="1"/>
</dbReference>
<dbReference type="SUPFAM" id="SSF52343">
    <property type="entry name" value="Ferredoxin reductase-like, C-terminal NADP-linked domain"/>
    <property type="match status" value="1"/>
</dbReference>
<dbReference type="Proteomes" id="UP000247409">
    <property type="component" value="Unassembled WGS sequence"/>
</dbReference>
<dbReference type="InterPro" id="IPR017927">
    <property type="entry name" value="FAD-bd_FR_type"/>
</dbReference>
<evidence type="ECO:0000259" key="7">
    <source>
        <dbReference type="PROSITE" id="PS51384"/>
    </source>
</evidence>
<evidence type="ECO:0000256" key="1">
    <source>
        <dbReference type="ARBA" id="ARBA00001974"/>
    </source>
</evidence>
<evidence type="ECO:0000256" key="2">
    <source>
        <dbReference type="ARBA" id="ARBA00022630"/>
    </source>
</evidence>
<dbReference type="Gene3D" id="2.40.30.10">
    <property type="entry name" value="Translation factors"/>
    <property type="match status" value="1"/>
</dbReference>
<dbReference type="GO" id="GO:0016491">
    <property type="term" value="F:oxidoreductase activity"/>
    <property type="evidence" value="ECO:0007669"/>
    <property type="project" value="UniProtKB-KW"/>
</dbReference>
<name>A0A2V3IUW7_9FLOR</name>
<keyword evidence="4" id="KW-0560">Oxidoreductase</keyword>
<dbReference type="InterPro" id="IPR001433">
    <property type="entry name" value="OxRdtase_FAD/NAD-bd"/>
</dbReference>
<evidence type="ECO:0000313" key="8">
    <source>
        <dbReference type="EMBL" id="PXF45914.1"/>
    </source>
</evidence>
<dbReference type="InterPro" id="IPR039261">
    <property type="entry name" value="FNR_nucleotide-bd"/>
</dbReference>
<keyword evidence="9" id="KW-1185">Reference proteome</keyword>
<feature type="transmembrane region" description="Helical" evidence="6">
    <location>
        <begin position="129"/>
        <end position="146"/>
    </location>
</feature>
<evidence type="ECO:0000256" key="3">
    <source>
        <dbReference type="ARBA" id="ARBA00022827"/>
    </source>
</evidence>
<evidence type="ECO:0000256" key="4">
    <source>
        <dbReference type="ARBA" id="ARBA00023002"/>
    </source>
</evidence>
<feature type="binding site" evidence="5">
    <location>
        <position position="71"/>
    </location>
    <ligand>
        <name>FAD</name>
        <dbReference type="ChEBI" id="CHEBI:57692"/>
    </ligand>
</feature>
<dbReference type="EMBL" id="NBIV01000050">
    <property type="protein sequence ID" value="PXF45914.1"/>
    <property type="molecule type" value="Genomic_DNA"/>
</dbReference>
<protein>
    <submittedName>
        <fullName evidence="8">NADH-cytochrome b5 reductase 2</fullName>
    </submittedName>
</protein>
<dbReference type="InterPro" id="IPR017938">
    <property type="entry name" value="Riboflavin_synthase-like_b-brl"/>
</dbReference>
<sequence>MDEQRRLHRIRPLPPFGSYPLIAKKTLVPHSAENGVLPVRTFTFAYPSDVSLSFEPAHHLKLVRPGPYKPRSYTPTSDAYREGSFDLTIKIYPGGNSEWLDNVSIGDRVTMIGPLPLPFKAKVYKPGPFVVVVALGIGITLGYIGAKRELDRNGFVTLVYSIRRKEEAIFGDELDELKQKYPDRFEIKMIASREHVEGWQHGRLTEDLMHQFIPDAPKDDIRFLVVGTKQMMKSIWSILRGMGYNQAEHALIRKRFKS</sequence>
<comment type="cofactor">
    <cofactor evidence="1 5">
        <name>FAD</name>
        <dbReference type="ChEBI" id="CHEBI:57692"/>
    </cofactor>
</comment>
<dbReference type="InterPro" id="IPR008333">
    <property type="entry name" value="Cbr1-like_FAD-bd_dom"/>
</dbReference>
<feature type="domain" description="FAD-binding FR-type" evidence="7">
    <location>
        <begin position="14"/>
        <end position="121"/>
    </location>
</feature>
<gene>
    <name evidence="8" type="ORF">BWQ96_04349</name>
</gene>
<feature type="binding site" evidence="5">
    <location>
        <position position="90"/>
    </location>
    <ligand>
        <name>FAD</name>
        <dbReference type="ChEBI" id="CHEBI:57692"/>
    </ligand>
</feature>
<evidence type="ECO:0000256" key="6">
    <source>
        <dbReference type="SAM" id="Phobius"/>
    </source>
</evidence>
<dbReference type="SUPFAM" id="SSF63380">
    <property type="entry name" value="Riboflavin synthase domain-like"/>
    <property type="match status" value="1"/>
</dbReference>
<organism evidence="8 9">
    <name type="scientific">Gracilariopsis chorda</name>
    <dbReference type="NCBI Taxonomy" id="448386"/>
    <lineage>
        <taxon>Eukaryota</taxon>
        <taxon>Rhodophyta</taxon>
        <taxon>Florideophyceae</taxon>
        <taxon>Rhodymeniophycidae</taxon>
        <taxon>Gracilariales</taxon>
        <taxon>Gracilariaceae</taxon>
        <taxon>Gracilariopsis</taxon>
    </lineage>
</organism>
<dbReference type="Pfam" id="PF00175">
    <property type="entry name" value="NAD_binding_1"/>
    <property type="match status" value="1"/>
</dbReference>
<dbReference type="STRING" id="448386.A0A2V3IUW7"/>
<reference evidence="8 9" key="1">
    <citation type="journal article" date="2018" name="Mol. Biol. Evol.">
        <title>Analysis of the draft genome of the red seaweed Gracilariopsis chorda provides insights into genome size evolution in Rhodophyta.</title>
        <authorList>
            <person name="Lee J."/>
            <person name="Yang E.C."/>
            <person name="Graf L."/>
            <person name="Yang J.H."/>
            <person name="Qiu H."/>
            <person name="Zel Zion U."/>
            <person name="Chan C.X."/>
            <person name="Stephens T.G."/>
            <person name="Weber A.P.M."/>
            <person name="Boo G.H."/>
            <person name="Boo S.M."/>
            <person name="Kim K.M."/>
            <person name="Shin Y."/>
            <person name="Jung M."/>
            <person name="Lee S.J."/>
            <person name="Yim H.S."/>
            <person name="Lee J.H."/>
            <person name="Bhattacharya D."/>
            <person name="Yoon H.S."/>
        </authorList>
    </citation>
    <scope>NUCLEOTIDE SEQUENCE [LARGE SCALE GENOMIC DNA]</scope>
    <source>
        <strain evidence="8 9">SKKU-2015</strain>
        <tissue evidence="8">Whole body</tissue>
    </source>
</reference>
<evidence type="ECO:0000313" key="9">
    <source>
        <dbReference type="Proteomes" id="UP000247409"/>
    </source>
</evidence>
<keyword evidence="6" id="KW-1133">Transmembrane helix</keyword>
<dbReference type="PANTHER" id="PTHR19370">
    <property type="entry name" value="NADH-CYTOCHROME B5 REDUCTASE"/>
    <property type="match status" value="1"/>
</dbReference>
<dbReference type="InterPro" id="IPR001834">
    <property type="entry name" value="CBR-like"/>
</dbReference>
<feature type="binding site" evidence="5">
    <location>
        <position position="73"/>
    </location>
    <ligand>
        <name>FAD</name>
        <dbReference type="ChEBI" id="CHEBI:57692"/>
    </ligand>
</feature>
<keyword evidence="3 5" id="KW-0274">FAD</keyword>
<dbReference type="OrthoDB" id="432299at2759"/>
<dbReference type="Pfam" id="PF00970">
    <property type="entry name" value="FAD_binding_6"/>
    <property type="match status" value="1"/>
</dbReference>
<dbReference type="AlphaFoldDB" id="A0A2V3IUW7"/>